<dbReference type="PANTHER" id="PTHR40254">
    <property type="entry name" value="BLR0577 PROTEIN"/>
    <property type="match status" value="1"/>
</dbReference>
<name>A0A1L4D349_9BACT</name>
<dbReference type="InterPro" id="IPR052189">
    <property type="entry name" value="L-asp_N-monooxygenase_NS-form"/>
</dbReference>
<dbReference type="Proteomes" id="UP000184731">
    <property type="component" value="Chromosome"/>
</dbReference>
<dbReference type="OrthoDB" id="6309046at2"/>
<gene>
    <name evidence="2" type="ORF">AXG55_12180</name>
</gene>
<sequence length="507" mass="57968">MNENKYDIIIIGAGAQAISFLAGICSYIKKNDNHYNLKIGIIDKKENFGCGRVYNHDFPWILMNTPATDLSIDKNNRFEFYEWIKKTIDPSILLENNYDFVPRNVFGLYLKDKYIDFKNQLYNKGIILEDIIDYAKDISIDKNEKVDILLESKNNIKTNYVVFATGPSNSDDYYNLKICKNYIHNPLPANQKLINIPKDANVGIIGSNLTAIDVAVTLKHLGHTGNIFMASRNGKLPEVKGKYLKSYPPHNAQYLNFKKLSEHKKDSLSLKDLIRYIRKDLALHGYHWRNFFFEKNSKPESFEDFKCRVEEAQTSPTPFNIVLGIIPEIAKTWRLVSQDQIDLFMSNYYRQVHQKHGAIPLVNAEKILKLMETGQLLLKGNLTDVNFKNQQFNLNFKNQESLKCDFVINATGPKKTICQNVPKLPFTTLCASGNVNETHIGGIIIDINTGKILTKNGFYQNKLRAIGHNAEGSHPFINNFAWILETSFEVAESLFCEVINAKRTDGT</sequence>
<evidence type="ECO:0000313" key="3">
    <source>
        <dbReference type="Proteomes" id="UP000184731"/>
    </source>
</evidence>
<feature type="domain" description="FAD-dependent urate hydroxylase HpyO/Asp monooxygenase CreE-like FAD/NAD(P)-binding" evidence="1">
    <location>
        <begin position="9"/>
        <end position="166"/>
    </location>
</feature>
<dbReference type="SUPFAM" id="SSF51905">
    <property type="entry name" value="FAD/NAD(P)-binding domain"/>
    <property type="match status" value="1"/>
</dbReference>
<proteinExistence type="predicted"/>
<dbReference type="AlphaFoldDB" id="A0A1L4D349"/>
<accession>A0A1L4D349</accession>
<dbReference type="RefSeq" id="WP_148698372.1">
    <property type="nucleotide sequence ID" value="NZ_CP017834.1"/>
</dbReference>
<dbReference type="STRING" id="1915309.AXG55_12180"/>
<protein>
    <recommendedName>
        <fullName evidence="1">FAD-dependent urate hydroxylase HpyO/Asp monooxygenase CreE-like FAD/NAD(P)-binding domain-containing protein</fullName>
    </recommendedName>
</protein>
<dbReference type="Pfam" id="PF13454">
    <property type="entry name" value="NAD_binding_9"/>
    <property type="match status" value="1"/>
</dbReference>
<dbReference type="InterPro" id="IPR036188">
    <property type="entry name" value="FAD/NAD-bd_sf"/>
</dbReference>
<dbReference type="Gene3D" id="3.50.50.60">
    <property type="entry name" value="FAD/NAD(P)-binding domain"/>
    <property type="match status" value="1"/>
</dbReference>
<dbReference type="KEGG" id="saqi:AXG55_12180"/>
<reference evidence="2 3" key="1">
    <citation type="submission" date="2016-10" db="EMBL/GenBank/DDBJ databases">
        <title>Silvanigrella aquatica sp. nov., isolated from a freshwater lake located in the Black Forest, Germany, description of Silvanigrellaceae fam. nov., Silvanigrellales ord. nov., reclassification of the order Bdellovibrionales in the class Oligoflexia, reclassification of the families Bacteriovoracaceae and Halobacteriovoraceae in the new order Bacteriovoracales ord. nov., and reclassification of the family Pseudobacteriovoracaceae in the order Oligoflexiales.</title>
        <authorList>
            <person name="Hahn M.W."/>
            <person name="Schmidt J."/>
            <person name="Koll U."/>
            <person name="Rohde M."/>
            <person name="Verbag S."/>
            <person name="Pitt A."/>
            <person name="Nakai R."/>
            <person name="Naganuma T."/>
            <person name="Lang E."/>
        </authorList>
    </citation>
    <scope>NUCLEOTIDE SEQUENCE [LARGE SCALE GENOMIC DNA]</scope>
    <source>
        <strain evidence="2 3">MWH-Nonnen-W8red</strain>
    </source>
</reference>
<organism evidence="2 3">
    <name type="scientific">Silvanigrella aquatica</name>
    <dbReference type="NCBI Taxonomy" id="1915309"/>
    <lineage>
        <taxon>Bacteria</taxon>
        <taxon>Pseudomonadati</taxon>
        <taxon>Bdellovibrionota</taxon>
        <taxon>Oligoflexia</taxon>
        <taxon>Silvanigrellales</taxon>
        <taxon>Silvanigrellaceae</taxon>
        <taxon>Silvanigrella</taxon>
    </lineage>
</organism>
<dbReference type="EMBL" id="CP017834">
    <property type="protein sequence ID" value="APJ04619.1"/>
    <property type="molecule type" value="Genomic_DNA"/>
</dbReference>
<evidence type="ECO:0000313" key="2">
    <source>
        <dbReference type="EMBL" id="APJ04619.1"/>
    </source>
</evidence>
<keyword evidence="3" id="KW-1185">Reference proteome</keyword>
<evidence type="ECO:0000259" key="1">
    <source>
        <dbReference type="Pfam" id="PF13454"/>
    </source>
</evidence>
<dbReference type="InterPro" id="IPR038732">
    <property type="entry name" value="HpyO/CreE_NAD-binding"/>
</dbReference>
<dbReference type="PANTHER" id="PTHR40254:SF1">
    <property type="entry name" value="BLR0577 PROTEIN"/>
    <property type="match status" value="1"/>
</dbReference>